<dbReference type="PANTHER" id="PTHR47664:SF1">
    <property type="entry name" value="CHROMOSOME UNDETERMINED SCAFFOLD_14, WHOLE GENOME SHOTGUN SEQUENCE"/>
    <property type="match status" value="1"/>
</dbReference>
<dbReference type="InterPro" id="IPR038765">
    <property type="entry name" value="Papain-like_cys_pep_sf"/>
</dbReference>
<feature type="region of interest" description="Disordered" evidence="1">
    <location>
        <begin position="271"/>
        <end position="298"/>
    </location>
</feature>
<evidence type="ECO:0000256" key="1">
    <source>
        <dbReference type="SAM" id="MobiDB-lite"/>
    </source>
</evidence>
<feature type="non-terminal residue" evidence="2">
    <location>
        <position position="1"/>
    </location>
</feature>
<reference evidence="2 3" key="1">
    <citation type="journal article" date="2017" name="PLoS Biol.">
        <title>The sea cucumber genome provides insights into morphological evolution and visceral regeneration.</title>
        <authorList>
            <person name="Zhang X."/>
            <person name="Sun L."/>
            <person name="Yuan J."/>
            <person name="Sun Y."/>
            <person name="Gao Y."/>
            <person name="Zhang L."/>
            <person name="Li S."/>
            <person name="Dai H."/>
            <person name="Hamel J.F."/>
            <person name="Liu C."/>
            <person name="Yu Y."/>
            <person name="Liu S."/>
            <person name="Lin W."/>
            <person name="Guo K."/>
            <person name="Jin S."/>
            <person name="Xu P."/>
            <person name="Storey K.B."/>
            <person name="Huan P."/>
            <person name="Zhang T."/>
            <person name="Zhou Y."/>
            <person name="Zhang J."/>
            <person name="Lin C."/>
            <person name="Li X."/>
            <person name="Xing L."/>
            <person name="Huo D."/>
            <person name="Sun M."/>
            <person name="Wang L."/>
            <person name="Mercier A."/>
            <person name="Li F."/>
            <person name="Yang H."/>
            <person name="Xiang J."/>
        </authorList>
    </citation>
    <scope>NUCLEOTIDE SEQUENCE [LARGE SCALE GENOMIC DNA]</scope>
    <source>
        <strain evidence="2">Shaxun</strain>
        <tissue evidence="2">Muscle</tissue>
    </source>
</reference>
<dbReference type="Proteomes" id="UP000230750">
    <property type="component" value="Unassembled WGS sequence"/>
</dbReference>
<dbReference type="OrthoDB" id="202825at2759"/>
<dbReference type="EMBL" id="MRZV01001681">
    <property type="protein sequence ID" value="PIK36407.1"/>
    <property type="molecule type" value="Genomic_DNA"/>
</dbReference>
<protein>
    <submittedName>
        <fullName evidence="2">Uncharacterized protein</fullName>
    </submittedName>
</protein>
<proteinExistence type="predicted"/>
<feature type="region of interest" description="Disordered" evidence="1">
    <location>
        <begin position="149"/>
        <end position="191"/>
    </location>
</feature>
<dbReference type="AlphaFoldDB" id="A0A2G8JKZ3"/>
<dbReference type="Gene3D" id="3.90.1720.10">
    <property type="entry name" value="endopeptidase domain like (from Nostoc punctiforme)"/>
    <property type="match status" value="1"/>
</dbReference>
<organism evidence="2 3">
    <name type="scientific">Stichopus japonicus</name>
    <name type="common">Sea cucumber</name>
    <dbReference type="NCBI Taxonomy" id="307972"/>
    <lineage>
        <taxon>Eukaryota</taxon>
        <taxon>Metazoa</taxon>
        <taxon>Echinodermata</taxon>
        <taxon>Eleutherozoa</taxon>
        <taxon>Echinozoa</taxon>
        <taxon>Holothuroidea</taxon>
        <taxon>Aspidochirotacea</taxon>
        <taxon>Aspidochirotida</taxon>
        <taxon>Stichopodidae</taxon>
        <taxon>Apostichopus</taxon>
    </lineage>
</organism>
<dbReference type="STRING" id="307972.A0A2G8JKZ3"/>
<dbReference type="PANTHER" id="PTHR47664">
    <property type="entry name" value="NLPC_P60 DOMAIN-CONTAINING PROTEIN"/>
    <property type="match status" value="1"/>
</dbReference>
<comment type="caution">
    <text evidence="2">The sequence shown here is derived from an EMBL/GenBank/DDBJ whole genome shotgun (WGS) entry which is preliminary data.</text>
</comment>
<keyword evidence="3" id="KW-1185">Reference proteome</keyword>
<accession>A0A2G8JKZ3</accession>
<dbReference type="SUPFAM" id="SSF54001">
    <property type="entry name" value="Cysteine proteinases"/>
    <property type="match status" value="1"/>
</dbReference>
<sequence>EEYNSPLFLDCCGLVRRVLLDLREDFGFKVGRWNQAYQFDTLPDTIESEESMQPGDLVFISGIYNDPKRKRQKHDMVHVEIWAGDGVRTIGARWQKGKVQIHESYRFESKSYHSMGYHFRSIDTWLRGICKSYCKKHPWKRSNFKPTKKSVFARDDQSSEEDAESGFQDSRSETPRERSNLGDKPKGYVITNQVTSSDGTAQTIDVSMKPILGSADAHVDGEGAVLRSKPAQTITDELDDKSWRGDNGHLTFPSLSEKVAAPCLSTVKKSQGAKIAGDELDETEHGSKDEGEEGGGVLQEGNHQKMLADLEIGKVNQVLETVKCSQAFSADVVEQVEDHLVSVQAASTSKSNGRFASLTNDEGGEGKVVFDPMLWVTKKETWSTPASQMAEELDSTSDSKFQQTGDGGEEYKGTFVSRASILDDGLAIYDLESIGLSHHLYGGSPKQRFLANQTGGLHGEMKDDDLQESDVKPCIHPVEIQGGQMLRCESLEVSDVEDVTSLDDEEEAIVEFDDISEVAKGGGIRSDRSPSESLPISSLLQLDASNLFEVQKKQNLPISQT</sequence>
<gene>
    <name evidence="2" type="ORF">BSL78_26767</name>
</gene>
<evidence type="ECO:0000313" key="3">
    <source>
        <dbReference type="Proteomes" id="UP000230750"/>
    </source>
</evidence>
<feature type="region of interest" description="Disordered" evidence="1">
    <location>
        <begin position="390"/>
        <end position="409"/>
    </location>
</feature>
<feature type="compositionally biased region" description="Basic and acidic residues" evidence="1">
    <location>
        <begin position="170"/>
        <end position="186"/>
    </location>
</feature>
<name>A0A2G8JKZ3_STIJA</name>
<evidence type="ECO:0000313" key="2">
    <source>
        <dbReference type="EMBL" id="PIK36407.1"/>
    </source>
</evidence>